<evidence type="ECO:0000256" key="1">
    <source>
        <dbReference type="SAM" id="Coils"/>
    </source>
</evidence>
<proteinExistence type="predicted"/>
<keyword evidence="2" id="KW-0472">Membrane</keyword>
<dbReference type="Proteomes" id="UP000253383">
    <property type="component" value="Unassembled WGS sequence"/>
</dbReference>
<evidence type="ECO:0000313" key="4">
    <source>
        <dbReference type="Proteomes" id="UP000253383"/>
    </source>
</evidence>
<evidence type="ECO:0000256" key="2">
    <source>
        <dbReference type="SAM" id="Phobius"/>
    </source>
</evidence>
<organism evidence="3 4">
    <name type="scientific">Larkinella punicea</name>
    <dbReference type="NCBI Taxonomy" id="2315727"/>
    <lineage>
        <taxon>Bacteria</taxon>
        <taxon>Pseudomonadati</taxon>
        <taxon>Bacteroidota</taxon>
        <taxon>Cytophagia</taxon>
        <taxon>Cytophagales</taxon>
        <taxon>Spirosomataceae</taxon>
        <taxon>Larkinella</taxon>
    </lineage>
</organism>
<reference evidence="3 4" key="1">
    <citation type="submission" date="2018-07" db="EMBL/GenBank/DDBJ databases">
        <title>Genome analysis of Larkinella rosea.</title>
        <authorList>
            <person name="Zhou Z."/>
            <person name="Wang G."/>
        </authorList>
    </citation>
    <scope>NUCLEOTIDE SEQUENCE [LARGE SCALE GENOMIC DNA]</scope>
    <source>
        <strain evidence="4">zzj9</strain>
    </source>
</reference>
<sequence>MNKIKDRALTYSLLAHIRNRGQLIKGPVEVFIPLIKRTLSKLNEKGVFSGKSIVEIKNEADYLYSIDFPIPVIRTILSLIAKEVNSENEICFVLFQDDAFQIKNYTFTEFEETIRIHNVELSNLEKLYKDFCETLGEEKPDSLSILEFIEKSRFSLSKYLAHKHTEPNKDYTIEAQFVDFFKKIPSVYDTIRKIYLGSILVGYVEYRTEAVKTNVELLLDTNFILGLFDLNTPESTHTCRKILEIVKIQGYKLSILIDTISEIRYLLKAKAQNFNMSFLQKKIYPEDIYNACERRNLNVADIERITDNLENDLGNYGIAIVYDTTKYKNLAKYSNEFEYLKTIRTSERSAFHDATAIQYVRNKRIKKIREFENVNCWFLNNSLNRDKYINGKNVNEIEFQPDLIRADDFLNIIWLSNPQITRNINMDEVVEIGLSSLVSLSLTASLPKLSIIKELDDNISKYAEESNLSDEDILRVATRITTKQLTDIDGLNKLANTNKEEFVKRLNEEAKKQKEIEEEKIKKLDKVLKDFIDKSSSLAKIKTDFEEKSKKIDERITNITGDSVIKDKTIDELRNQLDIERQQRKKESLSRKKKERNDYINTKVKKWQNNVNYELIIWGIIFIVSVVYILYLASWNINLAIGLYKNIKDDFIFGNILFILGLIFTGFTIKKWYDRHHNYSNIENYKKNIEIPENLIEEE</sequence>
<accession>A0A368JJ54</accession>
<gene>
    <name evidence="3" type="ORF">DUE52_19985</name>
</gene>
<keyword evidence="2" id="KW-1133">Transmembrane helix</keyword>
<feature type="transmembrane region" description="Helical" evidence="2">
    <location>
        <begin position="611"/>
        <end position="631"/>
    </location>
</feature>
<evidence type="ECO:0000313" key="3">
    <source>
        <dbReference type="EMBL" id="RCR67689.1"/>
    </source>
</evidence>
<dbReference type="EMBL" id="QOWE01000017">
    <property type="protein sequence ID" value="RCR67689.1"/>
    <property type="molecule type" value="Genomic_DNA"/>
</dbReference>
<evidence type="ECO:0008006" key="5">
    <source>
        <dbReference type="Google" id="ProtNLM"/>
    </source>
</evidence>
<keyword evidence="1" id="KW-0175">Coiled coil</keyword>
<keyword evidence="4" id="KW-1185">Reference proteome</keyword>
<protein>
    <recommendedName>
        <fullName evidence="5">PIN domain-containing protein</fullName>
    </recommendedName>
</protein>
<name>A0A368JJ54_9BACT</name>
<feature type="coiled-coil region" evidence="1">
    <location>
        <begin position="499"/>
        <end position="534"/>
    </location>
</feature>
<comment type="caution">
    <text evidence="3">The sequence shown here is derived from an EMBL/GenBank/DDBJ whole genome shotgun (WGS) entry which is preliminary data.</text>
</comment>
<dbReference type="AlphaFoldDB" id="A0A368JJ54"/>
<keyword evidence="2" id="KW-0812">Transmembrane</keyword>
<feature type="transmembrane region" description="Helical" evidence="2">
    <location>
        <begin position="651"/>
        <end position="669"/>
    </location>
</feature>